<dbReference type="NCBIfam" id="TIGR01777">
    <property type="entry name" value="yfcH"/>
    <property type="match status" value="1"/>
</dbReference>
<feature type="domain" description="NAD-dependent epimerase/dehydratase" evidence="2">
    <location>
        <begin position="7"/>
        <end position="219"/>
    </location>
</feature>
<dbReference type="PANTHER" id="PTHR11092">
    <property type="entry name" value="SUGAR NUCLEOTIDE EPIMERASE RELATED"/>
    <property type="match status" value="1"/>
</dbReference>
<protein>
    <submittedName>
        <fullName evidence="4">TIGR01777 family protein</fullName>
    </submittedName>
</protein>
<dbReference type="EMBL" id="CP060394">
    <property type="protein sequence ID" value="QNI31279.1"/>
    <property type="molecule type" value="Genomic_DNA"/>
</dbReference>
<dbReference type="Pfam" id="PF08338">
    <property type="entry name" value="DUF1731"/>
    <property type="match status" value="1"/>
</dbReference>
<evidence type="ECO:0000313" key="4">
    <source>
        <dbReference type="EMBL" id="QNI31279.1"/>
    </source>
</evidence>
<evidence type="ECO:0000256" key="1">
    <source>
        <dbReference type="ARBA" id="ARBA00009353"/>
    </source>
</evidence>
<dbReference type="RefSeq" id="WP_186741788.1">
    <property type="nucleotide sequence ID" value="NZ_CP060394.1"/>
</dbReference>
<dbReference type="KEGG" id="adin:H7849_19625"/>
<dbReference type="InterPro" id="IPR010099">
    <property type="entry name" value="SDR39U1"/>
</dbReference>
<dbReference type="Pfam" id="PF01370">
    <property type="entry name" value="Epimerase"/>
    <property type="match status" value="1"/>
</dbReference>
<sequence length="307" mass="32563">MNRESRILISGASGLIGTALVRAFTALQISVVCLVREPDGQQEILWSPQASPTIANPTLLEGFDAVIHLSGANIGAHRWTPAYKKEIVESRVQTTRALARLLAALNNPPQALLCASAVGIYGDRDGETLTEDSEPGSGFLAETCAAWEAAAQPAKNAEIRVAHLRFGVVLSPEGGALAKMLPVFRLGLGGRLGSGEQWMSWIALPDLVSAVFHIIDAPECSGPINMVAPMPVTNSEFTRTLAHVLHRPAVIPAPAFALRAVVGEMADEALLASARVIPAQLVEDGFQFKYPQVAPALESLLASARLN</sequence>
<dbReference type="InterPro" id="IPR013549">
    <property type="entry name" value="DUF1731"/>
</dbReference>
<dbReference type="SUPFAM" id="SSF51735">
    <property type="entry name" value="NAD(P)-binding Rossmann-fold domains"/>
    <property type="match status" value="1"/>
</dbReference>
<dbReference type="Proteomes" id="UP000515312">
    <property type="component" value="Chromosome"/>
</dbReference>
<dbReference type="Gene3D" id="3.40.50.720">
    <property type="entry name" value="NAD(P)-binding Rossmann-like Domain"/>
    <property type="match status" value="1"/>
</dbReference>
<dbReference type="AlphaFoldDB" id="A0A7G8BFF9"/>
<keyword evidence="5" id="KW-1185">Reference proteome</keyword>
<dbReference type="PANTHER" id="PTHR11092:SF0">
    <property type="entry name" value="EPIMERASE FAMILY PROTEIN SDR39U1"/>
    <property type="match status" value="1"/>
</dbReference>
<reference evidence="4 5" key="1">
    <citation type="submission" date="2020-08" db="EMBL/GenBank/DDBJ databases">
        <title>Edaphobacter telluris sp. nov. and Acidobacterium dinghuensis sp. nov., two acidobacteria isolated from forest soil.</title>
        <authorList>
            <person name="Fu J."/>
            <person name="Qiu L."/>
        </authorList>
    </citation>
    <scope>NUCLEOTIDE SEQUENCE [LARGE SCALE GENOMIC DNA]</scope>
    <source>
        <strain evidence="4">4Y35</strain>
    </source>
</reference>
<organism evidence="4 5">
    <name type="scientific">Alloacidobacterium dinghuense</name>
    <dbReference type="NCBI Taxonomy" id="2763107"/>
    <lineage>
        <taxon>Bacteria</taxon>
        <taxon>Pseudomonadati</taxon>
        <taxon>Acidobacteriota</taxon>
        <taxon>Terriglobia</taxon>
        <taxon>Terriglobales</taxon>
        <taxon>Acidobacteriaceae</taxon>
        <taxon>Alloacidobacterium</taxon>
    </lineage>
</organism>
<feature type="domain" description="DUF1731" evidence="3">
    <location>
        <begin position="253"/>
        <end position="300"/>
    </location>
</feature>
<name>A0A7G8BFF9_9BACT</name>
<evidence type="ECO:0000259" key="2">
    <source>
        <dbReference type="Pfam" id="PF01370"/>
    </source>
</evidence>
<evidence type="ECO:0000259" key="3">
    <source>
        <dbReference type="Pfam" id="PF08338"/>
    </source>
</evidence>
<comment type="similarity">
    <text evidence="1">Belongs to the NAD(P)-dependent epimerase/dehydratase family. SDR39U1 subfamily.</text>
</comment>
<gene>
    <name evidence="4" type="ORF">H7849_19625</name>
</gene>
<dbReference type="InterPro" id="IPR001509">
    <property type="entry name" value="Epimerase_deHydtase"/>
</dbReference>
<accession>A0A7G8BFF9</accession>
<evidence type="ECO:0000313" key="5">
    <source>
        <dbReference type="Proteomes" id="UP000515312"/>
    </source>
</evidence>
<dbReference type="InterPro" id="IPR036291">
    <property type="entry name" value="NAD(P)-bd_dom_sf"/>
</dbReference>
<proteinExistence type="inferred from homology"/>